<dbReference type="Gene3D" id="2.10.25.10">
    <property type="entry name" value="Laminin"/>
    <property type="match status" value="9"/>
</dbReference>
<dbReference type="Pfam" id="PF13385">
    <property type="entry name" value="Laminin_G_3"/>
    <property type="match status" value="1"/>
</dbReference>
<dbReference type="Pfam" id="PF24973">
    <property type="entry name" value="EGF_LMN_ATRN"/>
    <property type="match status" value="1"/>
</dbReference>
<gene>
    <name evidence="18" type="ORF">LOD99_8477</name>
</gene>
<comment type="caution">
    <text evidence="18">The sequence shown here is derived from an EMBL/GenBank/DDBJ whole genome shotgun (WGS) entry which is preliminary data.</text>
</comment>
<dbReference type="InterPro" id="IPR002049">
    <property type="entry name" value="LE_dom"/>
</dbReference>
<feature type="disulfide bond" evidence="12">
    <location>
        <begin position="727"/>
        <end position="744"/>
    </location>
</feature>
<evidence type="ECO:0000256" key="13">
    <source>
        <dbReference type="SAM" id="SignalP"/>
    </source>
</evidence>
<dbReference type="GO" id="GO:0005604">
    <property type="term" value="C:basement membrane"/>
    <property type="evidence" value="ECO:0007669"/>
    <property type="project" value="UniProtKB-SubCell"/>
</dbReference>
<evidence type="ECO:0000313" key="18">
    <source>
        <dbReference type="EMBL" id="KAI6647890.1"/>
    </source>
</evidence>
<feature type="domain" description="Laminin EGF-like" evidence="15">
    <location>
        <begin position="672"/>
        <end position="724"/>
    </location>
</feature>
<feature type="chain" id="PRO_5043821023" evidence="13">
    <location>
        <begin position="29"/>
        <end position="2226"/>
    </location>
</feature>
<dbReference type="SUPFAM" id="SSF49899">
    <property type="entry name" value="Concanavalin A-like lectins/glucanases"/>
    <property type="match status" value="3"/>
</dbReference>
<evidence type="ECO:0000259" key="14">
    <source>
        <dbReference type="PROSITE" id="PS50025"/>
    </source>
</evidence>
<feature type="signal peptide" evidence="13">
    <location>
        <begin position="1"/>
        <end position="28"/>
    </location>
</feature>
<dbReference type="PROSITE" id="PS50027">
    <property type="entry name" value="EGF_LAM_2"/>
    <property type="match status" value="6"/>
</dbReference>
<dbReference type="Gene3D" id="2.60.120.260">
    <property type="entry name" value="Galactose-binding domain-like"/>
    <property type="match status" value="1"/>
</dbReference>
<evidence type="ECO:0000259" key="16">
    <source>
        <dbReference type="PROSITE" id="PS50853"/>
    </source>
</evidence>
<evidence type="ECO:0000313" key="19">
    <source>
        <dbReference type="Proteomes" id="UP001165289"/>
    </source>
</evidence>
<evidence type="ECO:0000256" key="9">
    <source>
        <dbReference type="ARBA" id="ARBA00023180"/>
    </source>
</evidence>
<evidence type="ECO:0000256" key="4">
    <source>
        <dbReference type="ARBA" id="ARBA00022530"/>
    </source>
</evidence>
<feature type="disulfide bond" evidence="12">
    <location>
        <begin position="986"/>
        <end position="1003"/>
    </location>
</feature>
<dbReference type="PROSITE" id="PS50853">
    <property type="entry name" value="FN3"/>
    <property type="match status" value="7"/>
</dbReference>
<keyword evidence="11 12" id="KW-0424">Laminin EGF-like domain</keyword>
<feature type="domain" description="Laminin EGF-like" evidence="15">
    <location>
        <begin position="984"/>
        <end position="1034"/>
    </location>
</feature>
<evidence type="ECO:0000256" key="3">
    <source>
        <dbReference type="ARBA" id="ARBA00022525"/>
    </source>
</evidence>
<dbReference type="GO" id="GO:0009888">
    <property type="term" value="P:tissue development"/>
    <property type="evidence" value="ECO:0007669"/>
    <property type="project" value="TreeGrafter"/>
</dbReference>
<evidence type="ECO:0000256" key="10">
    <source>
        <dbReference type="ARBA" id="ARBA00023273"/>
    </source>
</evidence>
<comment type="caution">
    <text evidence="12">Lacks conserved residue(s) required for the propagation of feature annotation.</text>
</comment>
<feature type="domain" description="Fibronectin type-III" evidence="16">
    <location>
        <begin position="1038"/>
        <end position="1121"/>
    </location>
</feature>
<keyword evidence="4" id="KW-0272">Extracellular matrix</keyword>
<keyword evidence="10" id="KW-0966">Cell projection</keyword>
<feature type="domain" description="Fibronectin type-III" evidence="16">
    <location>
        <begin position="1885"/>
        <end position="1975"/>
    </location>
</feature>
<keyword evidence="6" id="KW-0677">Repeat</keyword>
<dbReference type="FunFam" id="2.10.25.10:FF:000275">
    <property type="entry name" value="usherin"/>
    <property type="match status" value="2"/>
</dbReference>
<feature type="domain" description="Fibronectin type-III" evidence="16">
    <location>
        <begin position="1122"/>
        <end position="1213"/>
    </location>
</feature>
<feature type="disulfide bond" evidence="12">
    <location>
        <begin position="746"/>
        <end position="755"/>
    </location>
</feature>
<dbReference type="Gene3D" id="2.60.40.10">
    <property type="entry name" value="Immunoglobulins"/>
    <property type="match status" value="8"/>
</dbReference>
<dbReference type="InterPro" id="IPR008211">
    <property type="entry name" value="Laminin_N"/>
</dbReference>
<keyword evidence="3" id="KW-0964">Secreted</keyword>
<feature type="domain" description="Fibronectin type-III" evidence="16">
    <location>
        <begin position="1214"/>
        <end position="1310"/>
    </location>
</feature>
<dbReference type="Pfam" id="PF00041">
    <property type="entry name" value="fn3"/>
    <property type="match status" value="6"/>
</dbReference>
<evidence type="ECO:0000256" key="11">
    <source>
        <dbReference type="ARBA" id="ARBA00023292"/>
    </source>
</evidence>
<name>A0AAV7JGJ4_9METZ</name>
<dbReference type="Proteomes" id="UP001165289">
    <property type="component" value="Unassembled WGS sequence"/>
</dbReference>
<feature type="domain" description="Fibronectin type-III" evidence="16">
    <location>
        <begin position="1976"/>
        <end position="2068"/>
    </location>
</feature>
<evidence type="ECO:0000259" key="17">
    <source>
        <dbReference type="PROSITE" id="PS51117"/>
    </source>
</evidence>
<feature type="disulfide bond" evidence="12">
    <location>
        <begin position="793"/>
        <end position="802"/>
    </location>
</feature>
<dbReference type="InterPro" id="IPR013320">
    <property type="entry name" value="ConA-like_dom_sf"/>
</dbReference>
<keyword evidence="7" id="KW-0084">Basement membrane</keyword>
<dbReference type="InterPro" id="IPR013783">
    <property type="entry name" value="Ig-like_fold"/>
</dbReference>
<feature type="disulfide bond" evidence="12">
    <location>
        <begin position="846"/>
        <end position="855"/>
    </location>
</feature>
<evidence type="ECO:0000256" key="12">
    <source>
        <dbReference type="PROSITE-ProRule" id="PRU00460"/>
    </source>
</evidence>
<dbReference type="InterPro" id="IPR001791">
    <property type="entry name" value="Laminin_G"/>
</dbReference>
<evidence type="ECO:0000256" key="7">
    <source>
        <dbReference type="ARBA" id="ARBA00022869"/>
    </source>
</evidence>
<dbReference type="PROSITE" id="PS51117">
    <property type="entry name" value="LAMININ_NTER"/>
    <property type="match status" value="1"/>
</dbReference>
<feature type="disulfide bond" evidence="12">
    <location>
        <begin position="984"/>
        <end position="996"/>
    </location>
</feature>
<dbReference type="SMART" id="SM00282">
    <property type="entry name" value="LamG"/>
    <property type="match status" value="2"/>
</dbReference>
<keyword evidence="9" id="KW-0325">Glycoprotein</keyword>
<dbReference type="CDD" id="cd00055">
    <property type="entry name" value="EGF_Lam"/>
    <property type="match status" value="10"/>
</dbReference>
<dbReference type="Pfam" id="PF00055">
    <property type="entry name" value="Laminin_N"/>
    <property type="match status" value="1"/>
</dbReference>
<evidence type="ECO:0000256" key="8">
    <source>
        <dbReference type="ARBA" id="ARBA00023157"/>
    </source>
</evidence>
<proteinExistence type="predicted"/>
<dbReference type="SMART" id="SM00060">
    <property type="entry name" value="FN3"/>
    <property type="match status" value="8"/>
</dbReference>
<feature type="domain" description="Laminin G" evidence="14">
    <location>
        <begin position="1641"/>
        <end position="1829"/>
    </location>
</feature>
<keyword evidence="5 13" id="KW-0732">Signal</keyword>
<keyword evidence="19" id="KW-1185">Reference proteome</keyword>
<feature type="domain" description="Laminin G" evidence="14">
    <location>
        <begin position="1456"/>
        <end position="1636"/>
    </location>
</feature>
<comment type="subcellular location">
    <subcellularLocation>
        <location evidence="2">Cell projection</location>
    </subcellularLocation>
    <subcellularLocation>
        <location evidence="1">Secreted</location>
        <location evidence="1">Extracellular space</location>
        <location evidence="1">Extracellular matrix</location>
        <location evidence="1">Basement membrane</location>
    </subcellularLocation>
</comment>
<dbReference type="EMBL" id="JAKMXF010000336">
    <property type="protein sequence ID" value="KAI6647890.1"/>
    <property type="molecule type" value="Genomic_DNA"/>
</dbReference>
<feature type="disulfide bond" evidence="12">
    <location>
        <begin position="725"/>
        <end position="737"/>
    </location>
</feature>
<keyword evidence="8 12" id="KW-1015">Disulfide bond</keyword>
<dbReference type="FunFam" id="2.10.25.10:FF:000090">
    <property type="entry name" value="laminin subunit alpha"/>
    <property type="match status" value="2"/>
</dbReference>
<accession>A0AAV7JGJ4</accession>
<dbReference type="InterPro" id="IPR036116">
    <property type="entry name" value="FN3_sf"/>
</dbReference>
<organism evidence="18 19">
    <name type="scientific">Oopsacas minuta</name>
    <dbReference type="NCBI Taxonomy" id="111878"/>
    <lineage>
        <taxon>Eukaryota</taxon>
        <taxon>Metazoa</taxon>
        <taxon>Porifera</taxon>
        <taxon>Hexactinellida</taxon>
        <taxon>Hexasterophora</taxon>
        <taxon>Lyssacinosida</taxon>
        <taxon>Leucopsacidae</taxon>
        <taxon>Oopsacas</taxon>
    </lineage>
</organism>
<feature type="disulfide bond" evidence="12">
    <location>
        <begin position="695"/>
        <end position="704"/>
    </location>
</feature>
<dbReference type="SMART" id="SM00180">
    <property type="entry name" value="EGF_Lam"/>
    <property type="match status" value="10"/>
</dbReference>
<feature type="domain" description="Fibronectin type-III" evidence="16">
    <location>
        <begin position="1311"/>
        <end position="1407"/>
    </location>
</feature>
<dbReference type="PRINTS" id="PR00011">
    <property type="entry name" value="EGFLAMININ"/>
</dbReference>
<evidence type="ECO:0000256" key="5">
    <source>
        <dbReference type="ARBA" id="ARBA00022729"/>
    </source>
</evidence>
<dbReference type="Gene3D" id="2.60.120.200">
    <property type="match status" value="3"/>
</dbReference>
<evidence type="ECO:0000256" key="2">
    <source>
        <dbReference type="ARBA" id="ARBA00004316"/>
    </source>
</evidence>
<dbReference type="PANTHER" id="PTHR10574:SF274">
    <property type="entry name" value="USHERIN"/>
    <property type="match status" value="1"/>
</dbReference>
<dbReference type="CDD" id="cd00110">
    <property type="entry name" value="LamG"/>
    <property type="match status" value="2"/>
</dbReference>
<protein>
    <submittedName>
        <fullName evidence="18">Usherin-like</fullName>
    </submittedName>
</protein>
<dbReference type="SMART" id="SM00136">
    <property type="entry name" value="LamNT"/>
    <property type="match status" value="1"/>
</dbReference>
<feature type="domain" description="Fibronectin type-III" evidence="16">
    <location>
        <begin position="2069"/>
        <end position="2169"/>
    </location>
</feature>
<feature type="disulfide bond" evidence="12">
    <location>
        <begin position="930"/>
        <end position="947"/>
    </location>
</feature>
<dbReference type="Pfam" id="PF00054">
    <property type="entry name" value="Laminin_G_1"/>
    <property type="match status" value="1"/>
</dbReference>
<dbReference type="InterPro" id="IPR003961">
    <property type="entry name" value="FN3_dom"/>
</dbReference>
<evidence type="ECO:0000259" key="15">
    <source>
        <dbReference type="PROSITE" id="PS50027"/>
    </source>
</evidence>
<dbReference type="PANTHER" id="PTHR10574">
    <property type="entry name" value="NETRIN/LAMININ-RELATED"/>
    <property type="match status" value="1"/>
</dbReference>
<feature type="domain" description="Laminin EGF-like" evidence="15">
    <location>
        <begin position="773"/>
        <end position="822"/>
    </location>
</feature>
<dbReference type="InterPro" id="IPR056863">
    <property type="entry name" value="LMN_ATRN_NET-like_EGF"/>
</dbReference>
<feature type="domain" description="Laminin EGF-like" evidence="15">
    <location>
        <begin position="725"/>
        <end position="772"/>
    </location>
</feature>
<dbReference type="GO" id="GO:0042995">
    <property type="term" value="C:cell projection"/>
    <property type="evidence" value="ECO:0007669"/>
    <property type="project" value="UniProtKB-SubCell"/>
</dbReference>
<dbReference type="InterPro" id="IPR050440">
    <property type="entry name" value="Laminin/Netrin_ECM"/>
</dbReference>
<dbReference type="SUPFAM" id="SSF57196">
    <property type="entry name" value="EGF/Laminin"/>
    <property type="match status" value="5"/>
</dbReference>
<reference evidence="18 19" key="1">
    <citation type="journal article" date="2023" name="BMC Biol.">
        <title>The compact genome of the sponge Oopsacas minuta (Hexactinellida) is lacking key metazoan core genes.</title>
        <authorList>
            <person name="Santini S."/>
            <person name="Schenkelaars Q."/>
            <person name="Jourda C."/>
            <person name="Duchesne M."/>
            <person name="Belahbib H."/>
            <person name="Rocher C."/>
            <person name="Selva M."/>
            <person name="Riesgo A."/>
            <person name="Vervoort M."/>
            <person name="Leys S.P."/>
            <person name="Kodjabachian L."/>
            <person name="Le Bivic A."/>
            <person name="Borchiellini C."/>
            <person name="Claverie J.M."/>
            <person name="Renard E."/>
        </authorList>
    </citation>
    <scope>NUCLEOTIDE SEQUENCE [LARGE SCALE GENOMIC DNA]</scope>
    <source>
        <strain evidence="18">SPO-2</strain>
    </source>
</reference>
<feature type="disulfide bond" evidence="12">
    <location>
        <begin position="1005"/>
        <end position="1014"/>
    </location>
</feature>
<dbReference type="SUPFAM" id="SSF49265">
    <property type="entry name" value="Fibronectin type III"/>
    <property type="match status" value="6"/>
</dbReference>
<dbReference type="CDD" id="cd00063">
    <property type="entry name" value="FN3"/>
    <property type="match status" value="6"/>
</dbReference>
<dbReference type="PROSITE" id="PS01248">
    <property type="entry name" value="EGF_LAM_1"/>
    <property type="match status" value="2"/>
</dbReference>
<sequence length="2226" mass="238605">MGREFLFPRNWSYLYYFLFLVLLSSVTTQDTVLEPPLGDRSKERMVEATSTCGLTGSETYCRFLGPSQPDSVSLAPECNIDNCDNTCPHGNTSPTPIMIEIGSILQTDTPAPGQSGTSLMFSGESDSFISHSNIPVIDDNTGFSFSSWFRVDSGNINGIIISRGNDDIDSEEIFHIRVSGTSLYISYIPLTSNTASEIQIPSFVIVSNVWYHISVAIYQEDVSVYVNGAIQYATSLIADIKGPAGVLYLGRGVDGSNSFKGNLDVPAYYTQAITQREAYEVHSGSLSFLHLSPNCRCPPSHPVVSLTTPSLCTQHPGLTTDRGNNNRLNTDAHPPSYSNDNFTNSYWLSSPGDRMLNITYVLSDKLIEVLFILAEFRSPRPQSIVLLKSSDDGNTFTPLQYFSSDCMGDFGLMAGADITSPSDAVCVDTYSLQSPLSTATISLNLFHPDRPGVSSFNTNLEIRDFISANQVRFSFRNYFTEFTTDRHLYYSLSTVTVAARCKCNGHADSCIFSPTSSTCQCQHNTQGDLCEECLPLYNDKPWLFGIPCVACTCNNHADECMYDEALDSNPNDRNAEGGGECITCRDNTQGRYCSECIDTFYRDVSKPIEDSDVCLPCGCDSRGITDEGLCTLDINGNPQCNCKPNVEDPTCSTCKIGYFSLNASNSDGCTDCACFIAGTKLGSTACHADSGQCECKSNVDGLKCDTCESNFTRLTSTNADGCVACACNQIGSKNDNCDPITSNCDCKPGVGAVRCDTCLSGFHSFSTNGCQACRCGNGSINEICDVTNGLCECKLNVKGNNCDVCKDGFFNLMPSNEDGCISCGCDQSGTELDTQLCDTISGECNCKLNVQGPNCDDCKPGFFLLQESNSEGCESCQCNELGTNTTGDICDMITGGCECIEPAMGTKCDGCTTGHFLSSDASTLCEVCACNPITAFGQDCNSTTGQCLCRGIDGDGAALGIGGRTCDECIDGYFLFSTTGCVECDCNIAGSEGIGCDQATGACVCKKNVQGITCDTCKDGFGFLNENDEFGCSSIPTGLAPPTLTIISSSSILISWSPASSESAILFYGVSRNFTEIHQTTELEYTDTGLSPNTIYTYTITATNNAGLSESGGTTDRTLEDAPTGVSPVMLTNIQARSLQASWSVPTQPNGDITVYNIFVSSDNGDELYFSGLALTTTISSLKPFTEYSFTLQVCTNTGCTNSSVSNITTLQDVPEQVSTPLASSIFSDSLQLSWSPPTQPNGIIIAYEVFQRQSPFTGPSVSIDSLSGSELSVSVTGLNAFTEYEFAVLASTIIGGNLSENVRIRTSEAAPTEIQDPILTVLGAMSVQISWQNPTTPNADSIIHHIIRTSPLPMSVIVSSTNTGSFILPNLQPFTMYSFLLQVCNVAGCGNSSAVTITTDEHTPSGQSPPIIISSYPNNISLGWDPPSLPNGIITSYTLSRRLPSLTLSSQLIHEKGFRFHGGGYARFPTGSFNPGFSTSIGLRIRTFSTDGLIMLLSTASMYDYIAISFNSTAVQFAFDSGTNSLTNILVLNVAINDGAWHDIAATRIGNEGGLSIDSSFSVGKTVAGSDNDIAQSSIAFVGGVDADFVFPDVFPVLSVHSIAGCVRDMEFNSEFVDFDSIESSGQFDLTLAGCPVDIEQGTHYSGAGFAKFDASNAEINGESFDISFELKTIESTSIILALGLDSATQSSDYILFTIADSFPMIDFQIDGVKGSILFIETTIDICDGKWHSFSLQKTATRILMVVDEESNPIPLAMIIQMDTIYFGGLDVLSPFYTKLEAESLLAPNFGGCIRGLQLDGVELDYSYASEIWNVDIDGCPTVSVGSCTAAGINDLTSGDVLSYTNTGLMEFREYYYRVSSQNSAGFGVSNWQRANTQQGVSSPPSNLQLTALSTSIQVSWDAPTTLNGVIDMYFITTLLNGNIVSQDSVPDTQLQLDVQGLSPFTNYTISLAVQLTTGVLSDSVTDTVTTLEDVPSNVIPPNPVSVTSRDATISWQPPNQPNGLITSYSILSLSPTQDTLYVGNSNVFATTLLNLSPFTEYQILLRACTVIGCADSEAVIFTTDEDIPESLNRPSLIVLDARRVLVQWIAPFLPNGVITSYTVLYALSTDPNNSITAGTVNATVLEFTVSGLQPATEYQFSIQATNSLGSITSDVTINSTLHDVPEGISPPSVSIVTAVSLLVVWQIPELPNGDIINYKLLIDQNEVFEGLQLQTNVTGLICSS</sequence>
<feature type="domain" description="Laminin EGF-like" evidence="15">
    <location>
        <begin position="928"/>
        <end position="983"/>
    </location>
</feature>
<dbReference type="Pfam" id="PF02210">
    <property type="entry name" value="Laminin_G_2"/>
    <property type="match status" value="1"/>
</dbReference>
<feature type="disulfide bond" evidence="12">
    <location>
        <begin position="928"/>
        <end position="940"/>
    </location>
</feature>
<dbReference type="Pfam" id="PF00053">
    <property type="entry name" value="EGF_laminin"/>
    <property type="match status" value="8"/>
</dbReference>
<feature type="domain" description="Laminin N-terminal" evidence="17">
    <location>
        <begin position="270"/>
        <end position="500"/>
    </location>
</feature>
<evidence type="ECO:0000256" key="1">
    <source>
        <dbReference type="ARBA" id="ARBA00004302"/>
    </source>
</evidence>
<dbReference type="PROSITE" id="PS50025">
    <property type="entry name" value="LAM_G_DOMAIN"/>
    <property type="match status" value="2"/>
</dbReference>
<feature type="domain" description="Laminin EGF-like" evidence="15">
    <location>
        <begin position="823"/>
        <end position="875"/>
    </location>
</feature>
<evidence type="ECO:0000256" key="6">
    <source>
        <dbReference type="ARBA" id="ARBA00022737"/>
    </source>
</evidence>